<evidence type="ECO:0000256" key="3">
    <source>
        <dbReference type="ARBA" id="ARBA00022771"/>
    </source>
</evidence>
<dbReference type="OrthoDB" id="5330228at2759"/>
<evidence type="ECO:0000256" key="5">
    <source>
        <dbReference type="ARBA" id="ARBA00022840"/>
    </source>
</evidence>
<dbReference type="GO" id="GO:0000209">
    <property type="term" value="P:protein polyubiquitination"/>
    <property type="evidence" value="ECO:0007669"/>
    <property type="project" value="TreeGrafter"/>
</dbReference>
<dbReference type="SMART" id="SM00184">
    <property type="entry name" value="RING"/>
    <property type="match status" value="1"/>
</dbReference>
<keyword evidence="2" id="KW-0547">Nucleotide-binding</keyword>
<dbReference type="FunFam" id="3.40.50.10810:FF:000059">
    <property type="entry name" value="SNF2 family helicase/ATPase, putative"/>
    <property type="match status" value="1"/>
</dbReference>
<evidence type="ECO:0000256" key="6">
    <source>
        <dbReference type="PROSITE-ProRule" id="PRU00175"/>
    </source>
</evidence>
<reference evidence="10" key="1">
    <citation type="journal article" date="2020" name="Stud. Mycol.">
        <title>101 Dothideomycetes genomes: a test case for predicting lifestyles and emergence of pathogens.</title>
        <authorList>
            <person name="Haridas S."/>
            <person name="Albert R."/>
            <person name="Binder M."/>
            <person name="Bloem J."/>
            <person name="Labutti K."/>
            <person name="Salamov A."/>
            <person name="Andreopoulos B."/>
            <person name="Baker S."/>
            <person name="Barry K."/>
            <person name="Bills G."/>
            <person name="Bluhm B."/>
            <person name="Cannon C."/>
            <person name="Castanera R."/>
            <person name="Culley D."/>
            <person name="Daum C."/>
            <person name="Ezra D."/>
            <person name="Gonzalez J."/>
            <person name="Henrissat B."/>
            <person name="Kuo A."/>
            <person name="Liang C."/>
            <person name="Lipzen A."/>
            <person name="Lutzoni F."/>
            <person name="Magnuson J."/>
            <person name="Mondo S."/>
            <person name="Nolan M."/>
            <person name="Ohm R."/>
            <person name="Pangilinan J."/>
            <person name="Park H.-J."/>
            <person name="Ramirez L."/>
            <person name="Alfaro M."/>
            <person name="Sun H."/>
            <person name="Tritt A."/>
            <person name="Yoshinaga Y."/>
            <person name="Zwiers L.-H."/>
            <person name="Turgeon B."/>
            <person name="Goodwin S."/>
            <person name="Spatafora J."/>
            <person name="Crous P."/>
            <person name="Grigoriev I."/>
        </authorList>
    </citation>
    <scope>NUCLEOTIDE SEQUENCE</scope>
    <source>
        <strain evidence="10">ATCC 16933</strain>
    </source>
</reference>
<feature type="domain" description="RING-type" evidence="9">
    <location>
        <begin position="1147"/>
        <end position="1185"/>
    </location>
</feature>
<dbReference type="PANTHER" id="PTHR45865:SF1">
    <property type="entry name" value="E3 UBIQUITIN-PROTEIN LIGASE SHPRH"/>
    <property type="match status" value="1"/>
</dbReference>
<keyword evidence="3 6" id="KW-0863">Zinc-finger</keyword>
<evidence type="ECO:0000256" key="7">
    <source>
        <dbReference type="SAM" id="Coils"/>
    </source>
</evidence>
<dbReference type="Gene3D" id="3.40.50.10810">
    <property type="entry name" value="Tandem AAA-ATPase domain"/>
    <property type="match status" value="1"/>
</dbReference>
<dbReference type="InterPro" id="IPR000330">
    <property type="entry name" value="SNF2_N"/>
</dbReference>
<dbReference type="InterPro" id="IPR027417">
    <property type="entry name" value="P-loop_NTPase"/>
</dbReference>
<dbReference type="InterPro" id="IPR059033">
    <property type="entry name" value="C144_05_dom"/>
</dbReference>
<dbReference type="PANTHER" id="PTHR45865">
    <property type="entry name" value="E3 UBIQUITIN-PROTEIN LIGASE SHPRH FAMILY MEMBER"/>
    <property type="match status" value="1"/>
</dbReference>
<feature type="compositionally biased region" description="Acidic residues" evidence="8">
    <location>
        <begin position="757"/>
        <end position="770"/>
    </location>
</feature>
<dbReference type="EMBL" id="MU001689">
    <property type="protein sequence ID" value="KAF2454894.1"/>
    <property type="molecule type" value="Genomic_DNA"/>
</dbReference>
<dbReference type="Pfam" id="PF26021">
    <property type="entry name" value="Ferritin_C144_05"/>
    <property type="match status" value="1"/>
</dbReference>
<evidence type="ECO:0000256" key="2">
    <source>
        <dbReference type="ARBA" id="ARBA00022741"/>
    </source>
</evidence>
<dbReference type="GO" id="GO:0005634">
    <property type="term" value="C:nucleus"/>
    <property type="evidence" value="ECO:0007669"/>
    <property type="project" value="TreeGrafter"/>
</dbReference>
<organism evidence="10 11">
    <name type="scientific">Lineolata rhizophorae</name>
    <dbReference type="NCBI Taxonomy" id="578093"/>
    <lineage>
        <taxon>Eukaryota</taxon>
        <taxon>Fungi</taxon>
        <taxon>Dikarya</taxon>
        <taxon>Ascomycota</taxon>
        <taxon>Pezizomycotina</taxon>
        <taxon>Dothideomycetes</taxon>
        <taxon>Dothideomycetes incertae sedis</taxon>
        <taxon>Lineolatales</taxon>
        <taxon>Lineolataceae</taxon>
        <taxon>Lineolata</taxon>
    </lineage>
</organism>
<feature type="region of interest" description="Disordered" evidence="8">
    <location>
        <begin position="1207"/>
        <end position="1244"/>
    </location>
</feature>
<dbReference type="InterPro" id="IPR017907">
    <property type="entry name" value="Znf_RING_CS"/>
</dbReference>
<dbReference type="InterPro" id="IPR038718">
    <property type="entry name" value="SNF2-like_sf"/>
</dbReference>
<evidence type="ECO:0000256" key="1">
    <source>
        <dbReference type="ARBA" id="ARBA00022723"/>
    </source>
</evidence>
<dbReference type="InterPro" id="IPR014001">
    <property type="entry name" value="Helicase_ATP-bd"/>
</dbReference>
<dbReference type="Gene3D" id="3.30.40.10">
    <property type="entry name" value="Zinc/RING finger domain, C3HC4 (zinc finger)"/>
    <property type="match status" value="1"/>
</dbReference>
<keyword evidence="7" id="KW-0175">Coiled coil</keyword>
<evidence type="ECO:0000256" key="4">
    <source>
        <dbReference type="ARBA" id="ARBA00022833"/>
    </source>
</evidence>
<protein>
    <submittedName>
        <fullName evidence="10">SNF2 family N-terminal domain-containing protein</fullName>
    </submittedName>
</protein>
<dbReference type="AlphaFoldDB" id="A0A6A6NTX2"/>
<dbReference type="GO" id="GO:0006974">
    <property type="term" value="P:DNA damage response"/>
    <property type="evidence" value="ECO:0007669"/>
    <property type="project" value="TreeGrafter"/>
</dbReference>
<dbReference type="GO" id="GO:0061630">
    <property type="term" value="F:ubiquitin protein ligase activity"/>
    <property type="evidence" value="ECO:0007669"/>
    <property type="project" value="TreeGrafter"/>
</dbReference>
<dbReference type="Proteomes" id="UP000799766">
    <property type="component" value="Unassembled WGS sequence"/>
</dbReference>
<feature type="region of interest" description="Disordered" evidence="8">
    <location>
        <begin position="39"/>
        <end position="72"/>
    </location>
</feature>
<keyword evidence="11" id="KW-1185">Reference proteome</keyword>
<dbReference type="SUPFAM" id="SSF57850">
    <property type="entry name" value="RING/U-box"/>
    <property type="match status" value="1"/>
</dbReference>
<proteinExistence type="predicted"/>
<sequence>MATYIDSPLQLSLISYNDKDLSGLPELCDRLRDAASWCEEPEPAEPPPQKRRKMTGGMRKPTKPPPAKGALGNDEMVILAHMDLDLAFCGSSNKSSKSRKRSNTSNDSFELCFSSFDSSIDYTLNLYYITPRRRTTISHDRPVGFETDEISIHFPRSKATKDIGSNLDRLVHMSRRLKAASNRTAYMLCDFHTGSDGSSFKLEVKLLWRAGRSILDDQRPWKDVESHILAEMFADEESRWTLQDFFDAVHIPRMDMQVAPQIPQILTEAQLYPFQQRAVDWLLRREGVHYTPKGLREFESPELGGESLADDYEAQNDAYGRVCYVSKVRRKILTDSSSAEKPISICGGILAEEMGLGKTVELIALMCAHKRSITSETVFDEYSGSELVPTGATLIITPQSILDQWKLEINSHAPHLRVMIYRGMPSATSKEAKDKESQIVSQFCEYDVVLTTYTVLSREIHYAQAAPERNLRNPKKHESRRSPLVRFSWWRVCLDEAQMVERGVSQAATVARIIPRINAWAVSGTPLRKDTQDLLGLLIFLRYEPYCSETRLWNNVDKRTFRKIFGRIALRHTKDKIRDELRLPPQKRVVITVPFTTIEDQHYDQLVQQMCDAVGLTAEGAPTTDDWDPNHPNIVQAMRTWLARLRQTCLHPHVGHRNRRALGGSKNKPLRTVEEVLESMIDQNEQSMRLEERNLLMAQLRKGHVLGNAKNIKMRAFHALEVYREAMKRTKSVVGEIELELEAEKRKIRLATGKDVDSEDEHEDEDGEEEKESRNGRLGVIKRLLRPALESYHVCAFFVATSYFQIKSNEAITVKDSEDFHRLEALETAGYDKAKQLRKRLLRDVSSRAEKCMQEIHNRSKNDAWAKLNEVPLLDDLGGIENRKLLDAMDDLTDLLNRQQEQLVAWRQKVIDILLLPLVDEDEGKETTGEEYEDSTKAQDELYVYTQALRALIADRHQAISGQTNLLAEHEMKMALAQANVGAGHAPELLLNISKYLDKLKLGPEVRPLRAIIAELRSLATNLEFDSNNGKNYRATAELGIVERQLKELQRVSTAQIKRINEFEREMDLFHRTMNNRVEFYRQLQGISDTVAPWKEDLDEELDEQELHNTQRQICSLEDKVATLKTKRRFLLHLRAESQKDSSARICVICQGDFENGVLTVCGHQYCKDCIRMWWYQHRTCPVCKRHLHTVDFHDITYKPKELRAQEERNHHHGGGPSPEGSPSKSGNLSPTKETQTTIYSDMSQKTMDEIRSIDLNGSYGTKIDTIAR</sequence>
<dbReference type="Pfam" id="PF00176">
    <property type="entry name" value="SNF2-rel_dom"/>
    <property type="match status" value="1"/>
</dbReference>
<dbReference type="SMART" id="SM00487">
    <property type="entry name" value="DEXDc"/>
    <property type="match status" value="1"/>
</dbReference>
<evidence type="ECO:0000259" key="9">
    <source>
        <dbReference type="PROSITE" id="PS50089"/>
    </source>
</evidence>
<feature type="coiled-coil region" evidence="7">
    <location>
        <begin position="882"/>
        <end position="909"/>
    </location>
</feature>
<feature type="compositionally biased region" description="Polar residues" evidence="8">
    <location>
        <begin position="1228"/>
        <end position="1244"/>
    </location>
</feature>
<dbReference type="CDD" id="cd18070">
    <property type="entry name" value="DEXQc_SHPRH"/>
    <property type="match status" value="1"/>
</dbReference>
<keyword evidence="5" id="KW-0067">ATP-binding</keyword>
<evidence type="ECO:0000313" key="11">
    <source>
        <dbReference type="Proteomes" id="UP000799766"/>
    </source>
</evidence>
<dbReference type="InterPro" id="IPR013083">
    <property type="entry name" value="Znf_RING/FYVE/PHD"/>
</dbReference>
<dbReference type="InterPro" id="IPR001841">
    <property type="entry name" value="Znf_RING"/>
</dbReference>
<name>A0A6A6NTX2_9PEZI</name>
<dbReference type="GO" id="GO:0008270">
    <property type="term" value="F:zinc ion binding"/>
    <property type="evidence" value="ECO:0007669"/>
    <property type="project" value="UniProtKB-KW"/>
</dbReference>
<dbReference type="GO" id="GO:0005524">
    <property type="term" value="F:ATP binding"/>
    <property type="evidence" value="ECO:0007669"/>
    <property type="project" value="InterPro"/>
</dbReference>
<evidence type="ECO:0000313" key="10">
    <source>
        <dbReference type="EMBL" id="KAF2454894.1"/>
    </source>
</evidence>
<feature type="region of interest" description="Disordered" evidence="8">
    <location>
        <begin position="752"/>
        <end position="773"/>
    </location>
</feature>
<dbReference type="PROSITE" id="PS00518">
    <property type="entry name" value="ZF_RING_1"/>
    <property type="match status" value="1"/>
</dbReference>
<dbReference type="SUPFAM" id="SSF52540">
    <property type="entry name" value="P-loop containing nucleoside triphosphate hydrolases"/>
    <property type="match status" value="1"/>
</dbReference>
<dbReference type="Pfam" id="PF13920">
    <property type="entry name" value="zf-C3HC4_3"/>
    <property type="match status" value="1"/>
</dbReference>
<accession>A0A6A6NTX2</accession>
<keyword evidence="4" id="KW-0862">Zinc</keyword>
<dbReference type="PROSITE" id="PS50089">
    <property type="entry name" value="ZF_RING_2"/>
    <property type="match status" value="1"/>
</dbReference>
<dbReference type="InterPro" id="IPR052583">
    <property type="entry name" value="ATP-helicase/E3_Ub-Ligase"/>
</dbReference>
<evidence type="ECO:0000256" key="8">
    <source>
        <dbReference type="SAM" id="MobiDB-lite"/>
    </source>
</evidence>
<keyword evidence="1" id="KW-0479">Metal-binding</keyword>
<gene>
    <name evidence="10" type="ORF">BDY21DRAFT_96541</name>
</gene>